<keyword evidence="2" id="KW-1185">Reference proteome</keyword>
<organism evidence="1 2">
    <name type="scientific">Gigaspora margarita</name>
    <dbReference type="NCBI Taxonomy" id="4874"/>
    <lineage>
        <taxon>Eukaryota</taxon>
        <taxon>Fungi</taxon>
        <taxon>Fungi incertae sedis</taxon>
        <taxon>Mucoromycota</taxon>
        <taxon>Glomeromycotina</taxon>
        <taxon>Glomeromycetes</taxon>
        <taxon>Diversisporales</taxon>
        <taxon>Gigasporaceae</taxon>
        <taxon>Gigaspora</taxon>
    </lineage>
</organism>
<feature type="non-terminal residue" evidence="1">
    <location>
        <position position="47"/>
    </location>
</feature>
<gene>
    <name evidence="1" type="ORF">GMARGA_LOCUS42585</name>
</gene>
<evidence type="ECO:0000313" key="1">
    <source>
        <dbReference type="EMBL" id="CAG8853764.1"/>
    </source>
</evidence>
<accession>A0ABN7XHX0</accession>
<reference evidence="1 2" key="1">
    <citation type="submission" date="2021-06" db="EMBL/GenBank/DDBJ databases">
        <authorList>
            <person name="Kallberg Y."/>
            <person name="Tangrot J."/>
            <person name="Rosling A."/>
        </authorList>
    </citation>
    <scope>NUCLEOTIDE SEQUENCE [LARGE SCALE GENOMIC DNA]</scope>
    <source>
        <strain evidence="1 2">120-4 pot B 10/14</strain>
    </source>
</reference>
<dbReference type="EMBL" id="CAJVQB010128997">
    <property type="protein sequence ID" value="CAG8853764.1"/>
    <property type="molecule type" value="Genomic_DNA"/>
</dbReference>
<protein>
    <submittedName>
        <fullName evidence="1">17173_t:CDS:1</fullName>
    </submittedName>
</protein>
<proteinExistence type="predicted"/>
<comment type="caution">
    <text evidence="1">The sequence shown here is derived from an EMBL/GenBank/DDBJ whole genome shotgun (WGS) entry which is preliminary data.</text>
</comment>
<sequence>TIFAYIEKILAKLKTQIEKAKIEEAYVIFFQEIIYTVEKQSQILPIE</sequence>
<name>A0ABN7XHX0_GIGMA</name>
<evidence type="ECO:0000313" key="2">
    <source>
        <dbReference type="Proteomes" id="UP000789901"/>
    </source>
</evidence>
<dbReference type="Proteomes" id="UP000789901">
    <property type="component" value="Unassembled WGS sequence"/>
</dbReference>
<feature type="non-terminal residue" evidence="1">
    <location>
        <position position="1"/>
    </location>
</feature>